<evidence type="ECO:0000313" key="3">
    <source>
        <dbReference type="EMBL" id="MBD7964142.1"/>
    </source>
</evidence>
<dbReference type="SMART" id="SM00481">
    <property type="entry name" value="POLIIIAc"/>
    <property type="match status" value="1"/>
</dbReference>
<feature type="compositionally biased region" description="Basic and acidic residues" evidence="1">
    <location>
        <begin position="1"/>
        <end position="10"/>
    </location>
</feature>
<dbReference type="CDD" id="cd07438">
    <property type="entry name" value="PHP_HisPPase_AMP"/>
    <property type="match status" value="1"/>
</dbReference>
<dbReference type="SUPFAM" id="SSF89550">
    <property type="entry name" value="PHP domain-like"/>
    <property type="match status" value="1"/>
</dbReference>
<dbReference type="Proteomes" id="UP000603641">
    <property type="component" value="Unassembled WGS sequence"/>
</dbReference>
<dbReference type="Pfam" id="PF02811">
    <property type="entry name" value="PHP"/>
    <property type="match status" value="1"/>
</dbReference>
<dbReference type="PANTHER" id="PTHR42924:SF3">
    <property type="entry name" value="POLYMERASE_HISTIDINOL PHOSPHATASE N-TERMINAL DOMAIN-CONTAINING PROTEIN"/>
    <property type="match status" value="1"/>
</dbReference>
<protein>
    <submittedName>
        <fullName evidence="3">PHP domain-containing protein</fullName>
    </submittedName>
</protein>
<feature type="region of interest" description="Disordered" evidence="1">
    <location>
        <begin position="1"/>
        <end position="21"/>
    </location>
</feature>
<name>A0ABR8SKY0_9BACL</name>
<dbReference type="InterPro" id="IPR052018">
    <property type="entry name" value="PHP_domain"/>
</dbReference>
<feature type="compositionally biased region" description="Polar residues" evidence="1">
    <location>
        <begin position="11"/>
        <end position="21"/>
    </location>
</feature>
<dbReference type="InterPro" id="IPR016195">
    <property type="entry name" value="Pol/histidinol_Pase-like"/>
</dbReference>
<dbReference type="PANTHER" id="PTHR42924">
    <property type="entry name" value="EXONUCLEASE"/>
    <property type="match status" value="1"/>
</dbReference>
<proteinExistence type="predicted"/>
<keyword evidence="4" id="KW-1185">Reference proteome</keyword>
<accession>A0ABR8SKY0</accession>
<dbReference type="Gene3D" id="1.10.150.650">
    <property type="match status" value="1"/>
</dbReference>
<reference evidence="3 4" key="1">
    <citation type="submission" date="2020-08" db="EMBL/GenBank/DDBJ databases">
        <title>A Genomic Blueprint of the Chicken Gut Microbiome.</title>
        <authorList>
            <person name="Gilroy R."/>
            <person name="Ravi A."/>
            <person name="Getino M."/>
            <person name="Pursley I."/>
            <person name="Horton D.L."/>
            <person name="Alikhan N.-F."/>
            <person name="Baker D."/>
            <person name="Gharbi K."/>
            <person name="Hall N."/>
            <person name="Watson M."/>
            <person name="Adriaenssens E.M."/>
            <person name="Foster-Nyarko E."/>
            <person name="Jarju S."/>
            <person name="Secka A."/>
            <person name="Antonio M."/>
            <person name="Oren A."/>
            <person name="Chaudhuri R."/>
            <person name="La Ragione R.M."/>
            <person name="Hildebrand F."/>
            <person name="Pallen M.J."/>
        </authorList>
    </citation>
    <scope>NUCLEOTIDE SEQUENCE [LARGE SCALE GENOMIC DNA]</scope>
    <source>
        <strain evidence="3 4">Sa2CUA10</strain>
    </source>
</reference>
<gene>
    <name evidence="3" type="ORF">H9648_08765</name>
</gene>
<feature type="domain" description="Polymerase/histidinol phosphatase N-terminal" evidence="2">
    <location>
        <begin position="6"/>
        <end position="72"/>
    </location>
</feature>
<comment type="caution">
    <text evidence="3">The sequence shown here is derived from an EMBL/GenBank/DDBJ whole genome shotgun (WGS) entry which is preliminary data.</text>
</comment>
<organism evidence="3 4">
    <name type="scientific">Fictibacillus norfolkensis</name>
    <dbReference type="NCBI Taxonomy" id="2762233"/>
    <lineage>
        <taxon>Bacteria</taxon>
        <taxon>Bacillati</taxon>
        <taxon>Bacillota</taxon>
        <taxon>Bacilli</taxon>
        <taxon>Bacillales</taxon>
        <taxon>Fictibacillaceae</taxon>
        <taxon>Fictibacillus</taxon>
    </lineage>
</organism>
<evidence type="ECO:0000313" key="4">
    <source>
        <dbReference type="Proteomes" id="UP000603641"/>
    </source>
</evidence>
<dbReference type="Gene3D" id="3.20.20.140">
    <property type="entry name" value="Metal-dependent hydrolases"/>
    <property type="match status" value="1"/>
</dbReference>
<evidence type="ECO:0000256" key="1">
    <source>
        <dbReference type="SAM" id="MobiDB-lite"/>
    </source>
</evidence>
<evidence type="ECO:0000259" key="2">
    <source>
        <dbReference type="SMART" id="SM00481"/>
    </source>
</evidence>
<sequence>MKMKLSDLHTHTTASDGTLSPASNIRRAVEKGLGAIAITDHDTVNGIPEAMLEAKNHEGFTCIPGIEISTLYEGQDIHVLGYFIDYEDDDFLKALSRLTSVRDKRNRMILENLNNLGIPVKESELEAKRHGKGNVGRGHIAEILMEKEIVKSLPEAFEKYLGKGKPAYASTDRISPIEAIQLIKKAKGVPVLAHPGIYGADELIPILSKNGLVGLEYNHPDHTRKQVAFYEELADKHSLIKTAGSDFHGFRNGEVFHGDIGSCSVPISTIDVLRSFSK</sequence>
<dbReference type="EMBL" id="JACSQM010000003">
    <property type="protein sequence ID" value="MBD7964142.1"/>
    <property type="molecule type" value="Genomic_DNA"/>
</dbReference>
<dbReference type="InterPro" id="IPR004013">
    <property type="entry name" value="PHP_dom"/>
</dbReference>
<dbReference type="InterPro" id="IPR003141">
    <property type="entry name" value="Pol/His_phosphatase_N"/>
</dbReference>